<gene>
    <name evidence="1" type="ORF">CEXT_748451</name>
</gene>
<accession>A0AAV4N7U0</accession>
<dbReference type="Proteomes" id="UP001054945">
    <property type="component" value="Unassembled WGS sequence"/>
</dbReference>
<sequence length="121" mass="13816">MAAIEEFNFSPKSFAQRNTLLLFIRNLGSVYTLLIKAPTCIRTNENRTRTCAAMDSLQKYVDTHFLTERKSSNGKTRFNQIIPLAFMPAIEEFNFSPKSFAQRNTPSAVYTNSRLCVYSSD</sequence>
<dbReference type="AlphaFoldDB" id="A0AAV4N7U0"/>
<name>A0AAV4N7U0_CAEEX</name>
<evidence type="ECO:0000313" key="1">
    <source>
        <dbReference type="EMBL" id="GIX80758.1"/>
    </source>
</evidence>
<dbReference type="EMBL" id="BPLR01020622">
    <property type="protein sequence ID" value="GIX80758.1"/>
    <property type="molecule type" value="Genomic_DNA"/>
</dbReference>
<proteinExistence type="predicted"/>
<keyword evidence="2" id="KW-1185">Reference proteome</keyword>
<reference evidence="1 2" key="1">
    <citation type="submission" date="2021-06" db="EMBL/GenBank/DDBJ databases">
        <title>Caerostris extrusa draft genome.</title>
        <authorList>
            <person name="Kono N."/>
            <person name="Arakawa K."/>
        </authorList>
    </citation>
    <scope>NUCLEOTIDE SEQUENCE [LARGE SCALE GENOMIC DNA]</scope>
</reference>
<evidence type="ECO:0000313" key="2">
    <source>
        <dbReference type="Proteomes" id="UP001054945"/>
    </source>
</evidence>
<organism evidence="1 2">
    <name type="scientific">Caerostris extrusa</name>
    <name type="common">Bark spider</name>
    <name type="synonym">Caerostris bankana</name>
    <dbReference type="NCBI Taxonomy" id="172846"/>
    <lineage>
        <taxon>Eukaryota</taxon>
        <taxon>Metazoa</taxon>
        <taxon>Ecdysozoa</taxon>
        <taxon>Arthropoda</taxon>
        <taxon>Chelicerata</taxon>
        <taxon>Arachnida</taxon>
        <taxon>Araneae</taxon>
        <taxon>Araneomorphae</taxon>
        <taxon>Entelegynae</taxon>
        <taxon>Araneoidea</taxon>
        <taxon>Araneidae</taxon>
        <taxon>Caerostris</taxon>
    </lineage>
</organism>
<protein>
    <submittedName>
        <fullName evidence="1">Uncharacterized protein</fullName>
    </submittedName>
</protein>
<comment type="caution">
    <text evidence="1">The sequence shown here is derived from an EMBL/GenBank/DDBJ whole genome shotgun (WGS) entry which is preliminary data.</text>
</comment>